<keyword evidence="1 4" id="KW-0489">Methyltransferase</keyword>
<evidence type="ECO:0000256" key="4">
    <source>
        <dbReference type="PROSITE-ProRule" id="PRU01024"/>
    </source>
</evidence>
<reference evidence="7 8" key="1">
    <citation type="submission" date="2019-12" db="EMBL/GenBank/DDBJ databases">
        <title>Sporaefaciens musculi gen. nov., sp. nov., a novel bacterium isolated from the caecum of an obese mouse.</title>
        <authorList>
            <person name="Rasmussen T.S."/>
            <person name="Streidl T."/>
            <person name="Hitch T.C.A."/>
            <person name="Wortmann E."/>
            <person name="Deptula P."/>
            <person name="Hansen M."/>
            <person name="Nielsen D.S."/>
            <person name="Clavel T."/>
            <person name="Vogensen F.K."/>
        </authorList>
    </citation>
    <scope>NUCLEOTIDE SEQUENCE [LARGE SCALE GENOMIC DNA]</scope>
    <source>
        <strain evidence="7 8">WCA-9-b2</strain>
    </source>
</reference>
<evidence type="ECO:0000256" key="1">
    <source>
        <dbReference type="ARBA" id="ARBA00022603"/>
    </source>
</evidence>
<feature type="binding site" evidence="4">
    <location>
        <position position="316"/>
    </location>
    <ligand>
        <name>S-adenosyl-L-methionine</name>
        <dbReference type="ChEBI" id="CHEBI:59789"/>
    </ligand>
</feature>
<keyword evidence="8" id="KW-1185">Reference proteome</keyword>
<dbReference type="Gene3D" id="2.40.50.140">
    <property type="entry name" value="Nucleic acid-binding proteins"/>
    <property type="match status" value="1"/>
</dbReference>
<evidence type="ECO:0000259" key="6">
    <source>
        <dbReference type="PROSITE" id="PS50926"/>
    </source>
</evidence>
<dbReference type="Pfam" id="PF05958">
    <property type="entry name" value="tRNA_U5-meth_tr"/>
    <property type="match status" value="1"/>
</dbReference>
<dbReference type="PROSITE" id="PS01230">
    <property type="entry name" value="TRMA_1"/>
    <property type="match status" value="1"/>
</dbReference>
<dbReference type="InterPro" id="IPR030390">
    <property type="entry name" value="MeTrfase_TrmA_AS"/>
</dbReference>
<gene>
    <name evidence="7" type="primary">rlmD</name>
    <name evidence="7" type="ORF">GN277_14710</name>
</gene>
<dbReference type="FunFam" id="3.40.50.150:FF:000009">
    <property type="entry name" value="23S rRNA (Uracil(1939)-C(5))-methyltransferase RlmD"/>
    <property type="match status" value="1"/>
</dbReference>
<feature type="binding site" evidence="4">
    <location>
        <position position="337"/>
    </location>
    <ligand>
        <name>S-adenosyl-L-methionine</name>
        <dbReference type="ChEBI" id="CHEBI:59789"/>
    </ligand>
</feature>
<dbReference type="EC" id="2.1.1.190" evidence="7"/>
<dbReference type="PROSITE" id="PS50926">
    <property type="entry name" value="TRAM"/>
    <property type="match status" value="1"/>
</dbReference>
<dbReference type="InterPro" id="IPR030391">
    <property type="entry name" value="MeTrfase_TrmA_CS"/>
</dbReference>
<dbReference type="RefSeq" id="WP_159751704.1">
    <property type="nucleotide sequence ID" value="NZ_WUQX01000001.1"/>
</dbReference>
<dbReference type="FunFam" id="2.40.50.140:FF:000097">
    <property type="entry name" value="23S rRNA (uracil(1939)-C(5))-methyltransferase RlmD"/>
    <property type="match status" value="1"/>
</dbReference>
<feature type="domain" description="TRAM" evidence="6">
    <location>
        <begin position="1"/>
        <end position="58"/>
    </location>
</feature>
<dbReference type="PROSITE" id="PS01231">
    <property type="entry name" value="TRMA_2"/>
    <property type="match status" value="1"/>
</dbReference>
<comment type="caution">
    <text evidence="7">The sequence shown here is derived from an EMBL/GenBank/DDBJ whole genome shotgun (WGS) entry which is preliminary data.</text>
</comment>
<dbReference type="PANTHER" id="PTHR11061:SF30">
    <property type="entry name" value="TRNA (URACIL(54)-C(5))-METHYLTRANSFERASE"/>
    <property type="match status" value="1"/>
</dbReference>
<dbReference type="FunFam" id="2.40.50.1070:FF:000003">
    <property type="entry name" value="23S rRNA (Uracil-5-)-methyltransferase RumA"/>
    <property type="match status" value="1"/>
</dbReference>
<evidence type="ECO:0000256" key="2">
    <source>
        <dbReference type="ARBA" id="ARBA00022679"/>
    </source>
</evidence>
<dbReference type="EMBL" id="WUQX01000001">
    <property type="protein sequence ID" value="MXP76591.1"/>
    <property type="molecule type" value="Genomic_DNA"/>
</dbReference>
<dbReference type="PANTHER" id="PTHR11061">
    <property type="entry name" value="RNA M5U METHYLTRANSFERASE"/>
    <property type="match status" value="1"/>
</dbReference>
<feature type="binding site" evidence="4">
    <location>
        <position position="287"/>
    </location>
    <ligand>
        <name>S-adenosyl-L-methionine</name>
        <dbReference type="ChEBI" id="CHEBI:59789"/>
    </ligand>
</feature>
<dbReference type="InterPro" id="IPR002792">
    <property type="entry name" value="TRAM_dom"/>
</dbReference>
<dbReference type="GO" id="GO:0070475">
    <property type="term" value="P:rRNA base methylation"/>
    <property type="evidence" value="ECO:0007669"/>
    <property type="project" value="TreeGrafter"/>
</dbReference>
<dbReference type="Pfam" id="PF01938">
    <property type="entry name" value="TRAM"/>
    <property type="match status" value="1"/>
</dbReference>
<dbReference type="SUPFAM" id="SSF53335">
    <property type="entry name" value="S-adenosyl-L-methionine-dependent methyltransferases"/>
    <property type="match status" value="1"/>
</dbReference>
<proteinExistence type="inferred from homology"/>
<evidence type="ECO:0000256" key="3">
    <source>
        <dbReference type="ARBA" id="ARBA00022691"/>
    </source>
</evidence>
<protein>
    <submittedName>
        <fullName evidence="7">23S rRNA (Uracil(1939)-C(5))-methyltransferase RlmD</fullName>
        <ecNumber evidence="7">2.1.1.190</ecNumber>
    </submittedName>
</protein>
<dbReference type="CDD" id="cd02440">
    <property type="entry name" value="AdoMet_MTases"/>
    <property type="match status" value="1"/>
</dbReference>
<dbReference type="SUPFAM" id="SSF50249">
    <property type="entry name" value="Nucleic acid-binding proteins"/>
    <property type="match status" value="1"/>
</dbReference>
<feature type="active site" description="Nucleophile" evidence="4">
    <location>
        <position position="420"/>
    </location>
</feature>
<accession>A0A7X3MHL1</accession>
<dbReference type="NCBIfam" id="TIGR00479">
    <property type="entry name" value="rumA"/>
    <property type="match status" value="1"/>
</dbReference>
<evidence type="ECO:0000313" key="8">
    <source>
        <dbReference type="Proteomes" id="UP000460412"/>
    </source>
</evidence>
<dbReference type="Gene3D" id="3.40.50.150">
    <property type="entry name" value="Vaccinia Virus protein VP39"/>
    <property type="match status" value="1"/>
</dbReference>
<dbReference type="Proteomes" id="UP000460412">
    <property type="component" value="Unassembled WGS sequence"/>
</dbReference>
<comment type="similarity">
    <text evidence="4">Belongs to the class I-like SAM-binding methyltransferase superfamily. RNA M5U methyltransferase family.</text>
</comment>
<keyword evidence="2 4" id="KW-0808">Transferase</keyword>
<dbReference type="InterPro" id="IPR012340">
    <property type="entry name" value="NA-bd_OB-fold"/>
</dbReference>
<evidence type="ECO:0000313" key="7">
    <source>
        <dbReference type="EMBL" id="MXP76591.1"/>
    </source>
</evidence>
<dbReference type="AlphaFoldDB" id="A0A7X3MHL1"/>
<dbReference type="Gene3D" id="2.40.50.1070">
    <property type="match status" value="1"/>
</dbReference>
<dbReference type="InterPro" id="IPR029063">
    <property type="entry name" value="SAM-dependent_MTases_sf"/>
</dbReference>
<feature type="binding site" evidence="4">
    <location>
        <position position="393"/>
    </location>
    <ligand>
        <name>S-adenosyl-L-methionine</name>
        <dbReference type="ChEBI" id="CHEBI:59789"/>
    </ligand>
</feature>
<evidence type="ECO:0000256" key="5">
    <source>
        <dbReference type="PROSITE-ProRule" id="PRU10015"/>
    </source>
</evidence>
<dbReference type="PROSITE" id="PS51687">
    <property type="entry name" value="SAM_MT_RNA_M5U"/>
    <property type="match status" value="1"/>
</dbReference>
<feature type="active site" evidence="5">
    <location>
        <position position="420"/>
    </location>
</feature>
<sequence length="555" mass="62803">MRKNDIATVRIEDIGSNGEGIGKIEGYALFIKDAVIGDVVEAKIMKAKKNYAYAKLVNIVTPSEFRVKKPVCPMARSCGGCQIQEMEYGRQLSFKEDKVREKLIRIGGIPEEIVSKAMEPIVGMENPFAYRNKAQFPVGTDRDGRIVAGFYAGRTHSIIPNTRCALGVEVNERILRCVIDFMEEFRISAYHEEEHRGLVRHVLIRYGFRTREIMVCLVINGNGIPHGEVLAERLSGIEGMTSITYSVNRERTNVIMGNEIRLLWGQTYITDVIGDVKYQISPLSFYQVNPVQTEKLYGVAMEYAQLTGEETVWDLYCGIGTISLFLAKKAKQVYGVEIVPQAVLDARMNAKINGIGNVEFFEGKAEKVLPEFGKKYEEEHEGRKYYADVVVVDPPRKGCDEGLLRTIVEMGAKRVVYVSCDPATLSRDLKYLRGEGYEVERVRAVDQFPQTVHVETVCLLSKLHADQHIEVELQMDELDLTAAESKATYEEIKDYVLEHTGLKVSSLYIAQVKEKCGIIERANYNLPKSENSRQPKCPLEKEMAIREALEHFRMI</sequence>
<name>A0A7X3MHL1_9FIRM</name>
<dbReference type="GO" id="GO:0070041">
    <property type="term" value="F:rRNA (uridine-C5-)-methyltransferase activity"/>
    <property type="evidence" value="ECO:0007669"/>
    <property type="project" value="TreeGrafter"/>
</dbReference>
<dbReference type="InterPro" id="IPR010280">
    <property type="entry name" value="U5_MeTrfase_fam"/>
</dbReference>
<keyword evidence="3 4" id="KW-0949">S-adenosyl-L-methionine</keyword>
<organism evidence="7 8">
    <name type="scientific">Sporofaciens musculi</name>
    <dbReference type="NCBI Taxonomy" id="2681861"/>
    <lineage>
        <taxon>Bacteria</taxon>
        <taxon>Bacillati</taxon>
        <taxon>Bacillota</taxon>
        <taxon>Clostridia</taxon>
        <taxon>Lachnospirales</taxon>
        <taxon>Lachnospiraceae</taxon>
        <taxon>Sporofaciens</taxon>
    </lineage>
</organism>